<dbReference type="RefSeq" id="WP_093221877.1">
    <property type="nucleotide sequence ID" value="NZ_LT629803.1"/>
</dbReference>
<evidence type="ECO:0000259" key="1">
    <source>
        <dbReference type="PROSITE" id="PS51664"/>
    </source>
</evidence>
<dbReference type="OrthoDB" id="109999at2"/>
<dbReference type="Gene3D" id="3.30.160.660">
    <property type="match status" value="1"/>
</dbReference>
<evidence type="ECO:0000313" key="2">
    <source>
        <dbReference type="EMBL" id="TDB57096.1"/>
    </source>
</evidence>
<accession>A0A1H2NK77</accession>
<comment type="caution">
    <text evidence="2">The sequence shown here is derived from an EMBL/GenBank/DDBJ whole genome shotgun (WGS) entry which is preliminary data.</text>
</comment>
<dbReference type="EMBL" id="RRZK01000035">
    <property type="protein sequence ID" value="TDB57096.1"/>
    <property type="molecule type" value="Genomic_DNA"/>
</dbReference>
<dbReference type="PANTHER" id="PTHR37809:SF1">
    <property type="entry name" value="RIBOSOMAL PROTEIN S12 METHYLTHIOTRANSFERASE ACCESSORY FACTOR YCAO"/>
    <property type="match status" value="1"/>
</dbReference>
<keyword evidence="3" id="KW-1185">Reference proteome</keyword>
<dbReference type="Gene3D" id="3.30.1330.230">
    <property type="match status" value="1"/>
</dbReference>
<proteinExistence type="predicted"/>
<gene>
    <name evidence="2" type="ORF">EIY72_27580</name>
</gene>
<dbReference type="Proteomes" id="UP000295254">
    <property type="component" value="Unassembled WGS sequence"/>
</dbReference>
<dbReference type="Pfam" id="PF02624">
    <property type="entry name" value="YcaO"/>
    <property type="match status" value="1"/>
</dbReference>
<dbReference type="InterPro" id="IPR003776">
    <property type="entry name" value="YcaO-like_dom"/>
</dbReference>
<dbReference type="STRING" id="95300.SAMN05216558_2421"/>
<protein>
    <recommendedName>
        <fullName evidence="1">YcaO domain-containing protein</fullName>
    </recommendedName>
</protein>
<organism evidence="2 3">
    <name type="scientific">Pseudomonas vancouverensis</name>
    <dbReference type="NCBI Taxonomy" id="95300"/>
    <lineage>
        <taxon>Bacteria</taxon>
        <taxon>Pseudomonadati</taxon>
        <taxon>Pseudomonadota</taxon>
        <taxon>Gammaproteobacteria</taxon>
        <taxon>Pseudomonadales</taxon>
        <taxon>Pseudomonadaceae</taxon>
        <taxon>Pseudomonas</taxon>
    </lineage>
</organism>
<evidence type="ECO:0000313" key="3">
    <source>
        <dbReference type="Proteomes" id="UP000295254"/>
    </source>
</evidence>
<feature type="domain" description="YcaO" evidence="1">
    <location>
        <begin position="51"/>
        <end position="392"/>
    </location>
</feature>
<dbReference type="AlphaFoldDB" id="A0A1H2NK77"/>
<dbReference type="PANTHER" id="PTHR37809">
    <property type="entry name" value="RIBOSOMAL PROTEIN S12 METHYLTHIOTRANSFERASE ACCESSORY FACTOR YCAO"/>
    <property type="match status" value="1"/>
</dbReference>
<reference evidence="3" key="1">
    <citation type="journal article" date="2019" name="bioRxiv">
        <title>Bacterially produced spermidine induces plant systemic susceptibility to pathogens.</title>
        <authorList>
            <person name="Melnyk R.A."/>
            <person name="Beskrovnaya P.A."/>
            <person name="Liu Z."/>
            <person name="Song Y."/>
            <person name="Haney C.H."/>
        </authorList>
    </citation>
    <scope>NUCLEOTIDE SEQUENCE [LARGE SCALE GENOMIC DNA]</scope>
    <source>
        <strain evidence="3">Dha-51</strain>
    </source>
</reference>
<dbReference type="PROSITE" id="PS51664">
    <property type="entry name" value="YCAO"/>
    <property type="match status" value="1"/>
</dbReference>
<name>A0A1H2NK77_PSEVA</name>
<sequence>MSEREFSPSEALLKIQKIVHSLNLSAVTHHADTGKLVATAQLFDANNNLIESGAGKGPDSLIGALAESIEHFSTFQLNENDLSTQHCDFITTQKAAEHDGFLRSLPYENKPTIECLKLTTFDGMEELFIPAILLCPRMANESLNKATEGTRFLSRYSSNSGIAFGCTKAEALLHGTHEIIERHLLSRFFMAVCEIGPAIQLYTPSKMLLAKALQDNPYALTQAEKLQIIIIKDIMNVYFSVALPKAGAGNFHISPIGSGCSLDIYIAIQRAVTEQFQVDALYDDAQHALDRRTLDLLASSEKLKHLIDFSPIINKHFPVIDTPLKKLSESVTQQLDLIENHARASGKRIFHRCVAQYPGNGIVCQSYIPGLERFNLIRNGCLVVPQRVLRQI</sequence>